<accession>B0MSN5</accession>
<dbReference type="GeneID" id="73803683"/>
<organism evidence="1 2">
    <name type="scientific">Alistipes putredinis DSM 17216</name>
    <dbReference type="NCBI Taxonomy" id="445970"/>
    <lineage>
        <taxon>Bacteria</taxon>
        <taxon>Pseudomonadati</taxon>
        <taxon>Bacteroidota</taxon>
        <taxon>Bacteroidia</taxon>
        <taxon>Bacteroidales</taxon>
        <taxon>Rikenellaceae</taxon>
        <taxon>Alistipes</taxon>
    </lineage>
</organism>
<sequence length="161" mass="18064">MRTLLKYVLPVLFAALLSGCGASLVRKVRIGEEVAVRQYGTVGLDLTFEVENASRRTLRLEEAELEFFTGAGSLGRAVLRGSVEIPGRSCGPVCSRWKFDFPDAAAGMVLRKRLEEGDYARLEVEVRMTLRAGAVRRRVSFERMPFSEFLNIFAEDRMRLG</sequence>
<dbReference type="RefSeq" id="WP_004329509.1">
    <property type="nucleotide sequence ID" value="NZ_DS499579.1"/>
</dbReference>
<protein>
    <recommendedName>
        <fullName evidence="3">Late embryogenesis abundant protein LEA-2 subgroup domain-containing protein</fullName>
    </recommendedName>
</protein>
<dbReference type="EMBL" id="ABFK02000016">
    <property type="protein sequence ID" value="EDS04799.1"/>
    <property type="molecule type" value="Genomic_DNA"/>
</dbReference>
<reference evidence="1" key="2">
    <citation type="submission" date="2013-09" db="EMBL/GenBank/DDBJ databases">
        <title>Draft genome sequence of Alistipes putredinis (DSM 17216).</title>
        <authorList>
            <person name="Sudarsanam P."/>
            <person name="Ley R."/>
            <person name="Guruge J."/>
            <person name="Turnbaugh P.J."/>
            <person name="Mahowald M."/>
            <person name="Liep D."/>
            <person name="Gordon J."/>
        </authorList>
    </citation>
    <scope>NUCLEOTIDE SEQUENCE</scope>
    <source>
        <strain evidence="1">DSM 17216</strain>
    </source>
</reference>
<reference evidence="1" key="1">
    <citation type="submission" date="2007-10" db="EMBL/GenBank/DDBJ databases">
        <authorList>
            <person name="Fulton L."/>
            <person name="Clifton S."/>
            <person name="Fulton B."/>
            <person name="Xu J."/>
            <person name="Minx P."/>
            <person name="Pepin K.H."/>
            <person name="Johnson M."/>
            <person name="Thiruvilangam P."/>
            <person name="Bhonagiri V."/>
            <person name="Nash W.E."/>
            <person name="Mardis E.R."/>
            <person name="Wilson R.K."/>
        </authorList>
    </citation>
    <scope>NUCLEOTIDE SEQUENCE [LARGE SCALE GENOMIC DNA]</scope>
    <source>
        <strain evidence="1">DSM 17216</strain>
    </source>
</reference>
<comment type="caution">
    <text evidence="1">The sequence shown here is derived from an EMBL/GenBank/DDBJ whole genome shotgun (WGS) entry which is preliminary data.</text>
</comment>
<dbReference type="PROSITE" id="PS51257">
    <property type="entry name" value="PROKAR_LIPOPROTEIN"/>
    <property type="match status" value="1"/>
</dbReference>
<keyword evidence="2" id="KW-1185">Reference proteome</keyword>
<dbReference type="AlphaFoldDB" id="B0MSN5"/>
<gene>
    <name evidence="1" type="ORF">ALIPUT_00672</name>
</gene>
<dbReference type="Proteomes" id="UP000005819">
    <property type="component" value="Unassembled WGS sequence"/>
</dbReference>
<name>B0MSN5_9BACT</name>
<evidence type="ECO:0008006" key="3">
    <source>
        <dbReference type="Google" id="ProtNLM"/>
    </source>
</evidence>
<evidence type="ECO:0000313" key="2">
    <source>
        <dbReference type="Proteomes" id="UP000005819"/>
    </source>
</evidence>
<proteinExistence type="predicted"/>
<dbReference type="HOGENOM" id="CLU_103239_0_0_10"/>
<evidence type="ECO:0000313" key="1">
    <source>
        <dbReference type="EMBL" id="EDS04799.1"/>
    </source>
</evidence>
<dbReference type="OrthoDB" id="1001681at2"/>